<evidence type="ECO:0000256" key="2">
    <source>
        <dbReference type="ARBA" id="ARBA00022729"/>
    </source>
</evidence>
<keyword evidence="4" id="KW-0645">Protease</keyword>
<sequence length="157" mass="17467">MEELNESNSPRDTESHGTLTTSTVVESRVVNASLFGYAKGEARGMVVKVRIALYKICCAFRCYDSDMLAAMEHAIVDYVDGTESVVVEGARREEMDQKPGVMLKSSPRIKLILGIFFDKIEIQILRRPDQPPAVDISAKESTQRQDEEAADLSQPLD</sequence>
<dbReference type="Proteomes" id="UP001289374">
    <property type="component" value="Unassembled WGS sequence"/>
</dbReference>
<dbReference type="Gene3D" id="3.40.50.200">
    <property type="entry name" value="Peptidase S8/S53 domain"/>
    <property type="match status" value="1"/>
</dbReference>
<accession>A0AAE1WWI8</accession>
<comment type="caution">
    <text evidence="4">The sequence shown here is derived from an EMBL/GenBank/DDBJ whole genome shotgun (WGS) entry which is preliminary data.</text>
</comment>
<evidence type="ECO:0000256" key="3">
    <source>
        <dbReference type="SAM" id="MobiDB-lite"/>
    </source>
</evidence>
<dbReference type="PANTHER" id="PTHR10795">
    <property type="entry name" value="PROPROTEIN CONVERTASE SUBTILISIN/KEXIN"/>
    <property type="match status" value="1"/>
</dbReference>
<gene>
    <name evidence="4" type="ORF">Sango_1159000</name>
</gene>
<feature type="compositionally biased region" description="Basic and acidic residues" evidence="3">
    <location>
        <begin position="137"/>
        <end position="147"/>
    </location>
</feature>
<keyword evidence="2" id="KW-0732">Signal</keyword>
<reference evidence="4" key="1">
    <citation type="submission" date="2020-06" db="EMBL/GenBank/DDBJ databases">
        <authorList>
            <person name="Li T."/>
            <person name="Hu X."/>
            <person name="Zhang T."/>
            <person name="Song X."/>
            <person name="Zhang H."/>
            <person name="Dai N."/>
            <person name="Sheng W."/>
            <person name="Hou X."/>
            <person name="Wei L."/>
        </authorList>
    </citation>
    <scope>NUCLEOTIDE SEQUENCE</scope>
    <source>
        <strain evidence="4">K16</strain>
        <tissue evidence="4">Leaf</tissue>
    </source>
</reference>
<organism evidence="4 5">
    <name type="scientific">Sesamum angolense</name>
    <dbReference type="NCBI Taxonomy" id="2727404"/>
    <lineage>
        <taxon>Eukaryota</taxon>
        <taxon>Viridiplantae</taxon>
        <taxon>Streptophyta</taxon>
        <taxon>Embryophyta</taxon>
        <taxon>Tracheophyta</taxon>
        <taxon>Spermatophyta</taxon>
        <taxon>Magnoliopsida</taxon>
        <taxon>eudicotyledons</taxon>
        <taxon>Gunneridae</taxon>
        <taxon>Pentapetalae</taxon>
        <taxon>asterids</taxon>
        <taxon>lamiids</taxon>
        <taxon>Lamiales</taxon>
        <taxon>Pedaliaceae</taxon>
        <taxon>Sesamum</taxon>
    </lineage>
</organism>
<dbReference type="EMBL" id="JACGWL010000006">
    <property type="protein sequence ID" value="KAK4400529.1"/>
    <property type="molecule type" value="Genomic_DNA"/>
</dbReference>
<dbReference type="InterPro" id="IPR036852">
    <property type="entry name" value="Peptidase_S8/S53_dom_sf"/>
</dbReference>
<keyword evidence="5" id="KW-1185">Reference proteome</keyword>
<evidence type="ECO:0000256" key="1">
    <source>
        <dbReference type="ARBA" id="ARBA00011073"/>
    </source>
</evidence>
<feature type="region of interest" description="Disordered" evidence="3">
    <location>
        <begin position="132"/>
        <end position="157"/>
    </location>
</feature>
<feature type="region of interest" description="Disordered" evidence="3">
    <location>
        <begin position="1"/>
        <end position="20"/>
    </location>
</feature>
<name>A0AAE1WWI8_9LAMI</name>
<keyword evidence="4" id="KW-0378">Hydrolase</keyword>
<comment type="similarity">
    <text evidence="1">Belongs to the peptidase S8 family.</text>
</comment>
<reference evidence="4" key="2">
    <citation type="journal article" date="2024" name="Plant">
        <title>Genomic evolution and insights into agronomic trait innovations of Sesamum species.</title>
        <authorList>
            <person name="Miao H."/>
            <person name="Wang L."/>
            <person name="Qu L."/>
            <person name="Liu H."/>
            <person name="Sun Y."/>
            <person name="Le M."/>
            <person name="Wang Q."/>
            <person name="Wei S."/>
            <person name="Zheng Y."/>
            <person name="Lin W."/>
            <person name="Duan Y."/>
            <person name="Cao H."/>
            <person name="Xiong S."/>
            <person name="Wang X."/>
            <person name="Wei L."/>
            <person name="Li C."/>
            <person name="Ma Q."/>
            <person name="Ju M."/>
            <person name="Zhao R."/>
            <person name="Li G."/>
            <person name="Mu C."/>
            <person name="Tian Q."/>
            <person name="Mei H."/>
            <person name="Zhang T."/>
            <person name="Gao T."/>
            <person name="Zhang H."/>
        </authorList>
    </citation>
    <scope>NUCLEOTIDE SEQUENCE</scope>
    <source>
        <strain evidence="4">K16</strain>
    </source>
</reference>
<dbReference type="GO" id="GO:0006508">
    <property type="term" value="P:proteolysis"/>
    <property type="evidence" value="ECO:0007669"/>
    <property type="project" value="UniProtKB-KW"/>
</dbReference>
<proteinExistence type="inferred from homology"/>
<evidence type="ECO:0000313" key="5">
    <source>
        <dbReference type="Proteomes" id="UP001289374"/>
    </source>
</evidence>
<dbReference type="SUPFAM" id="SSF52743">
    <property type="entry name" value="Subtilisin-like"/>
    <property type="match status" value="1"/>
</dbReference>
<dbReference type="AlphaFoldDB" id="A0AAE1WWI8"/>
<dbReference type="GO" id="GO:0004252">
    <property type="term" value="F:serine-type endopeptidase activity"/>
    <property type="evidence" value="ECO:0007669"/>
    <property type="project" value="InterPro"/>
</dbReference>
<protein>
    <submittedName>
        <fullName evidence="4">Subtilisin-like protease SBT1.8</fullName>
    </submittedName>
</protein>
<dbReference type="InterPro" id="IPR045051">
    <property type="entry name" value="SBT"/>
</dbReference>
<evidence type="ECO:0000313" key="4">
    <source>
        <dbReference type="EMBL" id="KAK4400529.1"/>
    </source>
</evidence>